<evidence type="ECO:0000313" key="3">
    <source>
        <dbReference type="Proteomes" id="UP001595859"/>
    </source>
</evidence>
<name>A0ABV9SF53_9PSEU</name>
<evidence type="ECO:0000259" key="1">
    <source>
        <dbReference type="Pfam" id="PF01636"/>
    </source>
</evidence>
<evidence type="ECO:0000313" key="2">
    <source>
        <dbReference type="EMBL" id="MFC4857971.1"/>
    </source>
</evidence>
<gene>
    <name evidence="2" type="ORF">ACFPCV_31100</name>
</gene>
<dbReference type="EMBL" id="JBHSIS010000022">
    <property type="protein sequence ID" value="MFC4857971.1"/>
    <property type="molecule type" value="Genomic_DNA"/>
</dbReference>
<dbReference type="SUPFAM" id="SSF56112">
    <property type="entry name" value="Protein kinase-like (PK-like)"/>
    <property type="match status" value="1"/>
</dbReference>
<reference evidence="3" key="1">
    <citation type="journal article" date="2019" name="Int. J. Syst. Evol. Microbiol.">
        <title>The Global Catalogue of Microorganisms (GCM) 10K type strain sequencing project: providing services to taxonomists for standard genome sequencing and annotation.</title>
        <authorList>
            <consortium name="The Broad Institute Genomics Platform"/>
            <consortium name="The Broad Institute Genome Sequencing Center for Infectious Disease"/>
            <person name="Wu L."/>
            <person name="Ma J."/>
        </authorList>
    </citation>
    <scope>NUCLEOTIDE SEQUENCE [LARGE SCALE GENOMIC DNA]</scope>
    <source>
        <strain evidence="3">ZS-22-S1</strain>
    </source>
</reference>
<protein>
    <submittedName>
        <fullName evidence="2">Phosphotransferase family protein</fullName>
    </submittedName>
</protein>
<dbReference type="RefSeq" id="WP_378060097.1">
    <property type="nucleotide sequence ID" value="NZ_JBHSIS010000022.1"/>
</dbReference>
<feature type="domain" description="Aminoglycoside phosphotransferase" evidence="1">
    <location>
        <begin position="53"/>
        <end position="224"/>
    </location>
</feature>
<dbReference type="InterPro" id="IPR002575">
    <property type="entry name" value="Aminoglycoside_PTrfase"/>
</dbReference>
<dbReference type="InterPro" id="IPR011009">
    <property type="entry name" value="Kinase-like_dom_sf"/>
</dbReference>
<comment type="caution">
    <text evidence="2">The sequence shown here is derived from an EMBL/GenBank/DDBJ whole genome shotgun (WGS) entry which is preliminary data.</text>
</comment>
<dbReference type="Gene3D" id="3.90.1200.10">
    <property type="match status" value="1"/>
</dbReference>
<organism evidence="2 3">
    <name type="scientific">Actinophytocola glycyrrhizae</name>
    <dbReference type="NCBI Taxonomy" id="2044873"/>
    <lineage>
        <taxon>Bacteria</taxon>
        <taxon>Bacillati</taxon>
        <taxon>Actinomycetota</taxon>
        <taxon>Actinomycetes</taxon>
        <taxon>Pseudonocardiales</taxon>
        <taxon>Pseudonocardiaceae</taxon>
    </lineage>
</organism>
<sequence>MSISTQAAVTVATSLGVPCDDPVVLQDGSNVVVHLRPSPVVARVATLTADVRPGVEAWLTRDIAVATHLAAHGVAATVPLSEPVEVAGAVAVLWRYEPHDPASAFSPATMAERLASLHAALDSFDGELPRLAPCADLDRALALADLPPEVTARLAAANDRLREALSTLPVRPLHGDAHPGNLLATPSGPVWNDFEDTWLGPLGWDLACLLGSGRVDGAAAVAAYPGPYSRAELSVCAELRELFGVVWRFVLARRFPDHRADADTHLREWLSRPAR</sequence>
<proteinExistence type="predicted"/>
<dbReference type="Proteomes" id="UP001595859">
    <property type="component" value="Unassembled WGS sequence"/>
</dbReference>
<keyword evidence="3" id="KW-1185">Reference proteome</keyword>
<accession>A0ABV9SF53</accession>
<dbReference type="Pfam" id="PF01636">
    <property type="entry name" value="APH"/>
    <property type="match status" value="1"/>
</dbReference>